<evidence type="ECO:0000256" key="6">
    <source>
        <dbReference type="SAM" id="SignalP"/>
    </source>
</evidence>
<evidence type="ECO:0000256" key="1">
    <source>
        <dbReference type="ARBA" id="ARBA00011073"/>
    </source>
</evidence>
<feature type="signal peptide" evidence="6">
    <location>
        <begin position="1"/>
        <end position="31"/>
    </location>
</feature>
<dbReference type="PANTHER" id="PTHR43806">
    <property type="entry name" value="PEPTIDASE S8"/>
    <property type="match status" value="1"/>
</dbReference>
<feature type="active site" description="Charge relay system" evidence="5">
    <location>
        <position position="152"/>
    </location>
</feature>
<comment type="caution">
    <text evidence="8">The sequence shown here is derived from an EMBL/GenBank/DDBJ whole genome shotgun (WGS) entry which is preliminary data.</text>
</comment>
<dbReference type="InterPro" id="IPR000209">
    <property type="entry name" value="Peptidase_S8/S53_dom"/>
</dbReference>
<feature type="chain" id="PRO_5046807797" description="Peptidase S8/S53 domain-containing protein" evidence="6">
    <location>
        <begin position="32"/>
        <end position="2682"/>
    </location>
</feature>
<dbReference type="Pfam" id="PF00082">
    <property type="entry name" value="Peptidase_S8"/>
    <property type="match status" value="1"/>
</dbReference>
<protein>
    <recommendedName>
        <fullName evidence="7">Peptidase S8/S53 domain-containing protein</fullName>
    </recommendedName>
</protein>
<feature type="domain" description="Peptidase S8/S53" evidence="7">
    <location>
        <begin position="145"/>
        <end position="368"/>
    </location>
</feature>
<keyword evidence="2 5" id="KW-0645">Protease</keyword>
<proteinExistence type="inferred from homology"/>
<keyword evidence="9" id="KW-1185">Reference proteome</keyword>
<evidence type="ECO:0000256" key="3">
    <source>
        <dbReference type="ARBA" id="ARBA00022801"/>
    </source>
</evidence>
<evidence type="ECO:0000256" key="4">
    <source>
        <dbReference type="ARBA" id="ARBA00022825"/>
    </source>
</evidence>
<evidence type="ECO:0000256" key="5">
    <source>
        <dbReference type="PROSITE-ProRule" id="PRU01240"/>
    </source>
</evidence>
<reference evidence="8 9" key="1">
    <citation type="journal article" date="2021" name="Int. J. Syst. Evol. Microbiol.">
        <title>Clostridium zeae sp. nov., isolated from corn silage.</title>
        <authorList>
            <person name="Kobayashi H."/>
            <person name="Tanizawa Y."/>
            <person name="Yagura M."/>
            <person name="Sakamoto M."/>
            <person name="Ohkuma M."/>
            <person name="Tohno M."/>
        </authorList>
    </citation>
    <scope>NUCLEOTIDE SEQUENCE [LARGE SCALE GENOMIC DNA]</scope>
    <source>
        <strain evidence="8 9">CSC2</strain>
    </source>
</reference>
<dbReference type="SUPFAM" id="SSF52743">
    <property type="entry name" value="Subtilisin-like"/>
    <property type="match status" value="1"/>
</dbReference>
<dbReference type="InterPro" id="IPR023827">
    <property type="entry name" value="Peptidase_S8_Asp-AS"/>
</dbReference>
<gene>
    <name evidence="8" type="ORF">CSC2_44830</name>
</gene>
<evidence type="ECO:0000259" key="7">
    <source>
        <dbReference type="Pfam" id="PF00082"/>
    </source>
</evidence>
<dbReference type="EMBL" id="BMBA01000008">
    <property type="protein sequence ID" value="GFZ33957.1"/>
    <property type="molecule type" value="Genomic_DNA"/>
</dbReference>
<dbReference type="PANTHER" id="PTHR43806:SF11">
    <property type="entry name" value="CEREVISIN-RELATED"/>
    <property type="match status" value="1"/>
</dbReference>
<evidence type="ECO:0000313" key="8">
    <source>
        <dbReference type="EMBL" id="GFZ33957.1"/>
    </source>
</evidence>
<evidence type="ECO:0000256" key="2">
    <source>
        <dbReference type="ARBA" id="ARBA00022670"/>
    </source>
</evidence>
<dbReference type="PROSITE" id="PS00136">
    <property type="entry name" value="SUBTILASE_ASP"/>
    <property type="match status" value="1"/>
</dbReference>
<keyword evidence="3 5" id="KW-0378">Hydrolase</keyword>
<dbReference type="PROSITE" id="PS00137">
    <property type="entry name" value="SUBTILASE_HIS"/>
    <property type="match status" value="1"/>
</dbReference>
<dbReference type="InterPro" id="IPR050131">
    <property type="entry name" value="Peptidase_S8_subtilisin-like"/>
</dbReference>
<dbReference type="PRINTS" id="PR00723">
    <property type="entry name" value="SUBTILISIN"/>
</dbReference>
<dbReference type="InterPro" id="IPR022398">
    <property type="entry name" value="Peptidase_S8_His-AS"/>
</dbReference>
<dbReference type="InterPro" id="IPR036852">
    <property type="entry name" value="Peptidase_S8/S53_dom_sf"/>
</dbReference>
<feature type="active site" description="Charge relay system" evidence="5">
    <location>
        <position position="185"/>
    </location>
</feature>
<dbReference type="Proteomes" id="UP000663802">
    <property type="component" value="Unassembled WGS sequence"/>
</dbReference>
<organism evidence="8 9">
    <name type="scientific">Clostridium zeae</name>
    <dbReference type="NCBI Taxonomy" id="2759022"/>
    <lineage>
        <taxon>Bacteria</taxon>
        <taxon>Bacillati</taxon>
        <taxon>Bacillota</taxon>
        <taxon>Clostridia</taxon>
        <taxon>Eubacteriales</taxon>
        <taxon>Clostridiaceae</taxon>
        <taxon>Clostridium</taxon>
    </lineage>
</organism>
<accession>A0ABQ1EGU4</accession>
<dbReference type="PROSITE" id="PS51892">
    <property type="entry name" value="SUBTILASE"/>
    <property type="match status" value="1"/>
</dbReference>
<dbReference type="InterPro" id="IPR036439">
    <property type="entry name" value="Dockerin_dom_sf"/>
</dbReference>
<dbReference type="Gene3D" id="3.40.50.200">
    <property type="entry name" value="Peptidase S8/S53 domain"/>
    <property type="match status" value="1"/>
</dbReference>
<name>A0ABQ1EGU4_9CLOT</name>
<dbReference type="RefSeq" id="WP_206872468.1">
    <property type="nucleotide sequence ID" value="NZ_BMBA01000008.1"/>
</dbReference>
<sequence length="2682" mass="292281">MKRFKRYMATVILCLFTTVTILGSIGSTVSAAEKKTSTPLEAVDGQLVIKLMDTKDKKYEDIIKKYSGKIIKYFGNYVLASFDKGNVTNVKDELKTDKNVEYSEENALGRKSTTIDPLAKTEDFLFYSRAIEAWDLVTDQMKQTTVKVAVVDSGVKSDHPDLKGSVDPGMNYIGGSIDTSDDNGHGTQVAGVIAAKHNGIGINGIAGGIDTRIIPVKVLDSNGVGTTANIAQGIMYAANSGAQIINVSINGKGYSKLIDDAVQYAIGKGSIVVSSSGDDRGYSENYWPCNANGVIVAAENQYDSNTGKNIDVFASGRGNTTDIGSAGYKVVYGSSISAAVTTGSIALLKAKNPSYTLDQIRSILRKSNGTSGESPYLNLKFALESQSDFVTITSPVISQNTTGDVSGKITALNPSQLKQLSLFINDGVNAYKVIQGNGSKTYDINLPFTELTDGVNKLKAVATDSAGKTYVDERYFKSYGSDNTMNITVKDTSGNIAKNMLVVLYEGSNIYNPKEVSTDSNGQAIFYNVNKSSQYTMVVKNGDADSSSNKVLFIKRGLTAGKNIIDLSKEGKEITFNAYKADNTTMLSSANLSLDNLPDAEVSLNKSASTKIIVNKTGSSKLNVLSENEGYYYVKAIDSYENLSSVSFMTDSNISKVSISNLYEQQVSNESMLVNIVTDTNYNSSSLLGNFNVKNNNAIYLPKGNYTYRYQLSGGSPDVSYDYMTENLSLTGDTTLTYGEPKINLEKGDDNSSFRMSFKDGNHSSIINSLSDFNGTIILKDPNGKALVNGVDFTYTDERGYDVNYFFIKLVKPISGNYQASINLNYMGKSITSNILSLSFVGTQTSTSNVVKYTLPAEMQSAITSEGDDTLNVQYYIYNALTGEPIYDEWQSDDVSGIGNGDIRIPLTYCNSSYRIVICASTEYDRAVVYDRSLGIASNGVISINPDTTTKKISFAGNNLDQFIKNSRYRLTKIMPNNKNYYLQLKASNKTNLSVWADDGKYSSLFSTPQSLIRSEFNVSASNNIDNFDTSSLSNLKFIVPQDSHAKSIYISPKITDSSDAQRFEVDYNNNFQITPGIFLNGFNINISNTNDLNSKSYYFTGSYECKALAQNTIDTTKCVVEYSNIPTNLNKYSQLSFNAKISAGQFVLTNMNYIWNGKSNNDFYNYGSSSSGINIYNSENKFLSWNPVGSNNFDSNLMFFSSVSNLYGGNFKIKLDLEGLGLVDNGFNLSVTGDDLKIKVMDPFDTSKPLMNGNVYLRGYGNLVGGYKTGRDGYVYIPKSNIQTNKLIVAAESDKGIALFESQVDTTISETTIATPITALKNINIKPLDSIGGISLSNSDIEFSGNGYNSFKVAKLDINGQKTVYTNFDVSKIYVKNSTSFLKYSYSGQGDVVIDNKNTAKLNVSLVPNAYSSLNINDNNQSTFIVQNSGIYNVSVGSYKYSYFAGSMNYSGDFTTTSGSTKDLKFGTTLNLAADYYSVDGTTPSNTVKPNQNINMTVNFKDEFGNSVSPMQQVSLTYIVKTNGTEIKRGAVSGSGIISVNPNIVADSFDLAFEASYNNQKYTSNSLNYKMNLADYQKVTVKDPLGNLINEGTFGSSNYQLSGVMINNGIAYIDKNILLNKPSNVSLRGVSSTGYSVIYMGLTLDSNTIEIKDSTADKFSITANLPANSNNINLSLYPNNKGGSQGYSGYYENYNMDQFNKMYKNNYVWITKGSYVINVNSTIYGATTNENYALVDTISGTKAVSLDYTKTTRILLNSSNSFDIGGYNFNIENVSINMQISSNSINRISSNVVTGYSVNLNDSKLGSIGYNKLLSTPIAGDSYTINIGNKYKVKADNTASSNIAPNDNAKAVISVSDEYDNNFYTNSMNGVKASIELSADGQLVNTVQQTIYLGSNPYEMNFTPNVGTNFSAVFKLSIFGTVYSSNTLSYTLDTSNYNVINVKDPSGKPLAKGEAIQYGTRYKISQGIMYIPKTTTLSGTISITGTTDIGEYVINPQVTVSGSATNISLQGKKVNVATNFANISDINNGQLNLTWDNSYYGGSINVSYNSDKSMVSNVNIWLQDDQQCYLDNYFYDKSNNQYAIGKKFKNTESTINISADTLTEIRLAGTDNKNASLMVSSTKNNGGRSFSVGYNKLYVSSDNYYINSVSMYDGSSNLFYSLNMNKCINGPVYTAFVGTNFIGDYSIQDNVMTAGDSFYINGNIRDEYGNDVSFYSGNSKEIQFINAWGNIAYSVQSNGTSNCIIPSTIMEGKYSINIVTSIGNRKINSNIIPNIYITKGTISNLGSYGMTSQYSLYDGTNLVYSGNQASSVKIPNNILVDGKYYDLDVLTQSSNGVDHNKYKYQFSNGSLQYVSLSESVSTTLDTSVKKVILTTSKGNSITYDAEKNLNPYGIMLYLAYGETYNVSAYCEDSTGRYWASKQVKIDDTFAGLTFDRTQSQKLNLSNKFANNVELLGLVAKNTASGQSYDIGRELTTSNSVYLAKGIYDISFKLNVNGTTTVNNYKKTVDLSTSESTILVGANINYDVVLDKSVYSPNDNVSAKISNVKDGDILLSGLEGLPLDSSSISMNLVHGTKVLKGFNITIPSTLKGDCNFVVKGSTAGLGNIISKTISITVNNPNTIKEGDINLDGIVDIFDIVYVARDFGKLKGQSDYDPRVNLDSSDTVIDAKDLARAAVNYGN</sequence>
<feature type="active site" description="Charge relay system" evidence="5">
    <location>
        <position position="335"/>
    </location>
</feature>
<keyword evidence="4 5" id="KW-0720">Serine protease</keyword>
<evidence type="ECO:0000313" key="9">
    <source>
        <dbReference type="Proteomes" id="UP000663802"/>
    </source>
</evidence>
<dbReference type="InterPro" id="IPR015500">
    <property type="entry name" value="Peptidase_S8_subtilisin-rel"/>
</dbReference>
<comment type="similarity">
    <text evidence="1 5">Belongs to the peptidase S8 family.</text>
</comment>
<dbReference type="Gene3D" id="1.10.1330.10">
    <property type="entry name" value="Dockerin domain"/>
    <property type="match status" value="1"/>
</dbReference>
<keyword evidence="6" id="KW-0732">Signal</keyword>